<evidence type="ECO:0000256" key="4">
    <source>
        <dbReference type="ARBA" id="ARBA00022729"/>
    </source>
</evidence>
<evidence type="ECO:0000256" key="2">
    <source>
        <dbReference type="ARBA" id="ARBA00022475"/>
    </source>
</evidence>
<keyword evidence="11" id="KW-0393">Immunoglobulin domain</keyword>
<evidence type="ECO:0000256" key="3">
    <source>
        <dbReference type="ARBA" id="ARBA00022692"/>
    </source>
</evidence>
<evidence type="ECO:0000256" key="6">
    <source>
        <dbReference type="ARBA" id="ARBA00022989"/>
    </source>
</evidence>
<evidence type="ECO:0000256" key="9">
    <source>
        <dbReference type="ARBA" id="ARBA00023170"/>
    </source>
</evidence>
<feature type="domain" description="Ig-like" evidence="13">
    <location>
        <begin position="345"/>
        <end position="430"/>
    </location>
</feature>
<dbReference type="Proteomes" id="UP000700334">
    <property type="component" value="Unassembled WGS sequence"/>
</dbReference>
<dbReference type="FunFam" id="2.60.40.10:FF:000357">
    <property type="entry name" value="Fc receptor like 1"/>
    <property type="match status" value="1"/>
</dbReference>
<dbReference type="PANTHER" id="PTHR11481">
    <property type="entry name" value="IMMUNOGLOBULIN FC RECEPTOR"/>
    <property type="match status" value="1"/>
</dbReference>
<dbReference type="GO" id="GO:0009897">
    <property type="term" value="C:external side of plasma membrane"/>
    <property type="evidence" value="ECO:0007669"/>
    <property type="project" value="TreeGrafter"/>
</dbReference>
<evidence type="ECO:0000313" key="14">
    <source>
        <dbReference type="EMBL" id="KAG8519929.1"/>
    </source>
</evidence>
<name>A0A8J6ADZ7_GALPY</name>
<dbReference type="FunFam" id="2.60.40.10:FF:001308">
    <property type="entry name" value="Fc receptor like 4"/>
    <property type="match status" value="1"/>
</dbReference>
<keyword evidence="5" id="KW-0677">Repeat</keyword>
<evidence type="ECO:0000256" key="10">
    <source>
        <dbReference type="ARBA" id="ARBA00023180"/>
    </source>
</evidence>
<evidence type="ECO:0000256" key="1">
    <source>
        <dbReference type="ARBA" id="ARBA00004251"/>
    </source>
</evidence>
<evidence type="ECO:0000256" key="11">
    <source>
        <dbReference type="ARBA" id="ARBA00023319"/>
    </source>
</evidence>
<organism evidence="14 15">
    <name type="scientific">Galemys pyrenaicus</name>
    <name type="common">Iberian desman</name>
    <name type="synonym">Pyrenean desman</name>
    <dbReference type="NCBI Taxonomy" id="202257"/>
    <lineage>
        <taxon>Eukaryota</taxon>
        <taxon>Metazoa</taxon>
        <taxon>Chordata</taxon>
        <taxon>Craniata</taxon>
        <taxon>Vertebrata</taxon>
        <taxon>Euteleostomi</taxon>
        <taxon>Mammalia</taxon>
        <taxon>Eutheria</taxon>
        <taxon>Laurasiatheria</taxon>
        <taxon>Eulipotyphla</taxon>
        <taxon>Talpidae</taxon>
        <taxon>Galemys</taxon>
    </lineage>
</organism>
<dbReference type="InterPro" id="IPR003599">
    <property type="entry name" value="Ig_sub"/>
</dbReference>
<keyword evidence="8" id="KW-1015">Disulfide bond</keyword>
<dbReference type="SMART" id="SM00408">
    <property type="entry name" value="IGc2"/>
    <property type="match status" value="4"/>
</dbReference>
<dbReference type="InterPro" id="IPR003598">
    <property type="entry name" value="Ig_sub2"/>
</dbReference>
<keyword evidence="4" id="KW-0732">Signal</keyword>
<dbReference type="SUPFAM" id="SSF48726">
    <property type="entry name" value="Immunoglobulin"/>
    <property type="match status" value="4"/>
</dbReference>
<feature type="non-terminal residue" evidence="14">
    <location>
        <position position="1"/>
    </location>
</feature>
<keyword evidence="2" id="KW-1003">Cell membrane</keyword>
<evidence type="ECO:0000259" key="13">
    <source>
        <dbReference type="PROSITE" id="PS50835"/>
    </source>
</evidence>
<dbReference type="Pfam" id="PF00047">
    <property type="entry name" value="ig"/>
    <property type="match status" value="1"/>
</dbReference>
<dbReference type="InterPro" id="IPR050488">
    <property type="entry name" value="Ig_Fc_receptor"/>
</dbReference>
<evidence type="ECO:0000256" key="5">
    <source>
        <dbReference type="ARBA" id="ARBA00022737"/>
    </source>
</evidence>
<dbReference type="InterPro" id="IPR013783">
    <property type="entry name" value="Ig-like_fold"/>
</dbReference>
<evidence type="ECO:0000313" key="15">
    <source>
        <dbReference type="Proteomes" id="UP000700334"/>
    </source>
</evidence>
<keyword evidence="6 12" id="KW-1133">Transmembrane helix</keyword>
<dbReference type="OrthoDB" id="10012075at2759"/>
<dbReference type="Gene3D" id="2.60.40.10">
    <property type="entry name" value="Immunoglobulins"/>
    <property type="match status" value="4"/>
</dbReference>
<dbReference type="InterPro" id="IPR007110">
    <property type="entry name" value="Ig-like_dom"/>
</dbReference>
<dbReference type="GO" id="GO:0006955">
    <property type="term" value="P:immune response"/>
    <property type="evidence" value="ECO:0007669"/>
    <property type="project" value="TreeGrafter"/>
</dbReference>
<accession>A0A8J6ADZ7</accession>
<dbReference type="EMBL" id="JAGFMF010011585">
    <property type="protein sequence ID" value="KAG8519929.1"/>
    <property type="molecule type" value="Genomic_DNA"/>
</dbReference>
<dbReference type="GO" id="GO:0007166">
    <property type="term" value="P:cell surface receptor signaling pathway"/>
    <property type="evidence" value="ECO:0007669"/>
    <property type="project" value="TreeGrafter"/>
</dbReference>
<keyword evidence="7 12" id="KW-0472">Membrane</keyword>
<comment type="caution">
    <text evidence="14">The sequence shown here is derived from an EMBL/GenBank/DDBJ whole genome shotgun (WGS) entry which is preliminary data.</text>
</comment>
<keyword evidence="3 12" id="KW-0812">Transmembrane</keyword>
<reference evidence="14" key="1">
    <citation type="journal article" date="2021" name="Evol. Appl.">
        <title>The genome of the Pyrenean desman and the effects of bottlenecks and inbreeding on the genomic landscape of an endangered species.</title>
        <authorList>
            <person name="Escoda L."/>
            <person name="Castresana J."/>
        </authorList>
    </citation>
    <scope>NUCLEOTIDE SEQUENCE</scope>
    <source>
        <strain evidence="14">IBE-C5619</strain>
    </source>
</reference>
<feature type="transmembrane region" description="Helical" evidence="12">
    <location>
        <begin position="444"/>
        <end position="464"/>
    </location>
</feature>
<evidence type="ECO:0000256" key="8">
    <source>
        <dbReference type="ARBA" id="ARBA00023157"/>
    </source>
</evidence>
<dbReference type="GO" id="GO:0004888">
    <property type="term" value="F:transmembrane signaling receptor activity"/>
    <property type="evidence" value="ECO:0007669"/>
    <property type="project" value="TreeGrafter"/>
</dbReference>
<keyword evidence="10" id="KW-0325">Glycoprotein</keyword>
<evidence type="ECO:0000256" key="12">
    <source>
        <dbReference type="SAM" id="Phobius"/>
    </source>
</evidence>
<keyword evidence="9 14" id="KW-0675">Receptor</keyword>
<dbReference type="InterPro" id="IPR013151">
    <property type="entry name" value="Immunoglobulin_dom"/>
</dbReference>
<keyword evidence="15" id="KW-1185">Reference proteome</keyword>
<dbReference type="InterPro" id="IPR036179">
    <property type="entry name" value="Ig-like_dom_sf"/>
</dbReference>
<gene>
    <name evidence="14" type="ORF">J0S82_016736</name>
</gene>
<feature type="domain" description="Ig-like" evidence="13">
    <location>
        <begin position="152"/>
        <end position="232"/>
    </location>
</feature>
<feature type="domain" description="Ig-like" evidence="13">
    <location>
        <begin position="246"/>
        <end position="335"/>
    </location>
</feature>
<evidence type="ECO:0000256" key="7">
    <source>
        <dbReference type="ARBA" id="ARBA00023136"/>
    </source>
</evidence>
<comment type="subcellular location">
    <subcellularLocation>
        <location evidence="1">Cell membrane</location>
        <topology evidence="1">Single-pass type I membrane protein</topology>
    </subcellularLocation>
</comment>
<sequence>GKTLHLMPNHCLRPREQATRVGADMANPSRCLPLLPPCPLSSFTDELKLLAPLSVFEGDPIVLMCQNKNNWKIKTVTYYKNKKKVFSSSEVLNFTILSAVLRDSGIYHCAATYKKRWTIKTSRTVEMKVQGKPFTPVRAGLERTVAELELFPHPVLTARPYWPTEGNPVTLTCETWLSPQRSDVQLQFCFFRDNRVLGSGWSISPQLQIPTVWNEDSGSYWCQVETTTHSVSKQSLLSQIQVQRVPVSNVSLQIKSPGGQVIEGGSLILLCSVAVGTGNITFSWHRGASGYSVGKKTQRSLSAELAIPTVKEGDAGDYYCRADNGHGLIQSKAVNIPVKIPVSHPVLTLRAPAQAWVGDVVELHCEAQKGSPPILYGFYREEVILANSSARSGGVSFNLSLTAEHSGNYSCEADNGLGTQRSEMVPLSISGTAAYRSDLVTARVLGGLFGILGFIAVTLLFYWWPKTS</sequence>
<dbReference type="Pfam" id="PF13895">
    <property type="entry name" value="Ig_2"/>
    <property type="match status" value="3"/>
</dbReference>
<dbReference type="SMART" id="SM00409">
    <property type="entry name" value="IG"/>
    <property type="match status" value="4"/>
</dbReference>
<proteinExistence type="predicted"/>
<dbReference type="AlphaFoldDB" id="A0A8J6ADZ7"/>
<feature type="non-terminal residue" evidence="14">
    <location>
        <position position="468"/>
    </location>
</feature>
<dbReference type="PANTHER" id="PTHR11481:SF101">
    <property type="entry name" value="FC RECEPTOR-LIKE PROTEIN 2"/>
    <property type="match status" value="1"/>
</dbReference>
<dbReference type="PROSITE" id="PS50835">
    <property type="entry name" value="IG_LIKE"/>
    <property type="match status" value="4"/>
</dbReference>
<feature type="domain" description="Ig-like" evidence="13">
    <location>
        <begin position="39"/>
        <end position="126"/>
    </location>
</feature>
<protein>
    <submittedName>
        <fullName evidence="14">Fc receptor-like protein 2</fullName>
    </submittedName>
</protein>